<evidence type="ECO:0000256" key="1">
    <source>
        <dbReference type="SAM" id="MobiDB-lite"/>
    </source>
</evidence>
<name>A0A0H5NK35_NOCFR</name>
<dbReference type="SUPFAM" id="SSF52091">
    <property type="entry name" value="SpoIIaa-like"/>
    <property type="match status" value="1"/>
</dbReference>
<dbReference type="EMBL" id="LN868938">
    <property type="protein sequence ID" value="CRY75544.1"/>
    <property type="molecule type" value="Genomic_DNA"/>
</dbReference>
<dbReference type="GO" id="GO:0043856">
    <property type="term" value="F:anti-sigma factor antagonist activity"/>
    <property type="evidence" value="ECO:0007669"/>
    <property type="project" value="TreeGrafter"/>
</dbReference>
<accession>A0A0H5NK35</accession>
<sequence length="131" mass="14576">MSVDATISSNHDADPRSPGGRVCAQRVEHRHRCVVIRIEGELDALAQHRFHETLDRATHSDCHAVVVDLRAARFLSIRAAAMLGTVRGEAARHGVDLRVVTGRREIERSLEITGVRSQFPRYPSMRAAMEA</sequence>
<dbReference type="PANTHER" id="PTHR33495">
    <property type="entry name" value="ANTI-SIGMA FACTOR ANTAGONIST TM_1081-RELATED-RELATED"/>
    <property type="match status" value="1"/>
</dbReference>
<proteinExistence type="predicted"/>
<dbReference type="GeneID" id="61133447"/>
<protein>
    <submittedName>
        <fullName evidence="2">Anti-anti-sigma factor</fullName>
    </submittedName>
</protein>
<feature type="region of interest" description="Disordered" evidence="1">
    <location>
        <begin position="1"/>
        <end position="23"/>
    </location>
</feature>
<gene>
    <name evidence="2" type="ORF">ERS450000_01390</name>
</gene>
<dbReference type="PANTHER" id="PTHR33495:SF13">
    <property type="entry name" value="ANTI-SIGMA-F FACTOR ANTAGONIST RSFB"/>
    <property type="match status" value="1"/>
</dbReference>
<dbReference type="RefSeq" id="WP_011209240.1">
    <property type="nucleotide sequence ID" value="NZ_CAACYE020000001.1"/>
</dbReference>
<dbReference type="CDD" id="cd07043">
    <property type="entry name" value="STAS_anti-anti-sigma_factors"/>
    <property type="match status" value="1"/>
</dbReference>
<dbReference type="AlphaFoldDB" id="A0A0H5NK35"/>
<organism evidence="2 3">
    <name type="scientific">Nocardia farcinica</name>
    <dbReference type="NCBI Taxonomy" id="37329"/>
    <lineage>
        <taxon>Bacteria</taxon>
        <taxon>Bacillati</taxon>
        <taxon>Actinomycetota</taxon>
        <taxon>Actinomycetes</taxon>
        <taxon>Mycobacteriales</taxon>
        <taxon>Nocardiaceae</taxon>
        <taxon>Nocardia</taxon>
    </lineage>
</organism>
<dbReference type="InterPro" id="IPR036513">
    <property type="entry name" value="STAS_dom_sf"/>
</dbReference>
<dbReference type="Pfam" id="PF01740">
    <property type="entry name" value="STAS"/>
    <property type="match status" value="1"/>
</dbReference>
<reference evidence="3" key="1">
    <citation type="submission" date="2015-03" db="EMBL/GenBank/DDBJ databases">
        <authorList>
            <consortium name="Pathogen Informatics"/>
        </authorList>
    </citation>
    <scope>NUCLEOTIDE SEQUENCE [LARGE SCALE GENOMIC DNA]</scope>
    <source>
        <strain evidence="3">NCTC11134</strain>
    </source>
</reference>
<dbReference type="PROSITE" id="PS50801">
    <property type="entry name" value="STAS"/>
    <property type="match status" value="1"/>
</dbReference>
<dbReference type="KEGG" id="nfr:ERS450000_01390"/>
<dbReference type="OMA" id="EWHRLAR"/>
<dbReference type="Proteomes" id="UP000057820">
    <property type="component" value="Chromosome 1"/>
</dbReference>
<evidence type="ECO:0000313" key="3">
    <source>
        <dbReference type="Proteomes" id="UP000057820"/>
    </source>
</evidence>
<feature type="compositionally biased region" description="Polar residues" evidence="1">
    <location>
        <begin position="1"/>
        <end position="10"/>
    </location>
</feature>
<evidence type="ECO:0000313" key="2">
    <source>
        <dbReference type="EMBL" id="CRY75544.1"/>
    </source>
</evidence>
<dbReference type="Gene3D" id="3.30.750.24">
    <property type="entry name" value="STAS domain"/>
    <property type="match status" value="1"/>
</dbReference>
<dbReference type="InterPro" id="IPR002645">
    <property type="entry name" value="STAS_dom"/>
</dbReference>